<dbReference type="Gene3D" id="3.40.30.10">
    <property type="entry name" value="Glutaredoxin"/>
    <property type="match status" value="1"/>
</dbReference>
<evidence type="ECO:0000256" key="8">
    <source>
        <dbReference type="PIRSR" id="PIRSR001488-1"/>
    </source>
</evidence>
<dbReference type="InterPro" id="IPR036249">
    <property type="entry name" value="Thioredoxin-like_sf"/>
</dbReference>
<dbReference type="SUPFAM" id="SSF52833">
    <property type="entry name" value="Thioredoxin-like"/>
    <property type="match status" value="1"/>
</dbReference>
<dbReference type="GO" id="GO:0015036">
    <property type="term" value="F:disulfide oxidoreductase activity"/>
    <property type="evidence" value="ECO:0007669"/>
    <property type="project" value="UniProtKB-ARBA"/>
</dbReference>
<keyword evidence="3 9" id="KW-0732">Signal</keyword>
<evidence type="ECO:0000256" key="3">
    <source>
        <dbReference type="ARBA" id="ARBA00022729"/>
    </source>
</evidence>
<accession>A0A1W6K5J4</accession>
<feature type="domain" description="Thioredoxin" evidence="10">
    <location>
        <begin position="13"/>
        <end position="204"/>
    </location>
</feature>
<dbReference type="GeneID" id="77254601"/>
<dbReference type="STRING" id="1420917.AU15_01990"/>
<dbReference type="GO" id="GO:0042597">
    <property type="term" value="C:periplasmic space"/>
    <property type="evidence" value="ECO:0007669"/>
    <property type="project" value="UniProtKB-SubCell"/>
</dbReference>
<dbReference type="PANTHER" id="PTHR35891:SF2">
    <property type="entry name" value="THIOL:DISULFIDE INTERCHANGE PROTEIN DSBA"/>
    <property type="match status" value="1"/>
</dbReference>
<dbReference type="EMBL" id="CP020931">
    <property type="protein sequence ID" value="ARM82708.1"/>
    <property type="molecule type" value="Genomic_DNA"/>
</dbReference>
<evidence type="ECO:0000259" key="10">
    <source>
        <dbReference type="PROSITE" id="PS51352"/>
    </source>
</evidence>
<evidence type="ECO:0000256" key="5">
    <source>
        <dbReference type="ARBA" id="ARBA00023157"/>
    </source>
</evidence>
<name>A0A1W6K5J4_9GAMM</name>
<dbReference type="CDD" id="cd03019">
    <property type="entry name" value="DsbA_DsbA"/>
    <property type="match status" value="1"/>
</dbReference>
<protein>
    <recommendedName>
        <fullName evidence="7">Thiol:disulfide interchange protein</fullName>
    </recommendedName>
</protein>
<evidence type="ECO:0000313" key="12">
    <source>
        <dbReference type="Proteomes" id="UP000193100"/>
    </source>
</evidence>
<evidence type="ECO:0000256" key="1">
    <source>
        <dbReference type="ARBA" id="ARBA00004418"/>
    </source>
</evidence>
<evidence type="ECO:0000313" key="11">
    <source>
        <dbReference type="EMBL" id="ARM82708.1"/>
    </source>
</evidence>
<feature type="disulfide bond" description="Redox-active" evidence="8">
    <location>
        <begin position="57"/>
        <end position="60"/>
    </location>
</feature>
<dbReference type="PANTHER" id="PTHR35891">
    <property type="entry name" value="THIOL:DISULFIDE INTERCHANGE PROTEIN DSBA"/>
    <property type="match status" value="1"/>
</dbReference>
<dbReference type="InterPro" id="IPR001853">
    <property type="entry name" value="DSBA-like_thioredoxin_dom"/>
</dbReference>
<dbReference type="InterPro" id="IPR050824">
    <property type="entry name" value="Thiol_disulfide_DsbA"/>
</dbReference>
<dbReference type="PROSITE" id="PS00194">
    <property type="entry name" value="THIOREDOXIN_1"/>
    <property type="match status" value="1"/>
</dbReference>
<dbReference type="PIRSF" id="PIRSF001488">
    <property type="entry name" value="Tdi_protein"/>
    <property type="match status" value="1"/>
</dbReference>
<reference evidence="11 12" key="1">
    <citation type="submission" date="2017-04" db="EMBL/GenBank/DDBJ databases">
        <title>Genome Sequence of Marinobacter salarius strain SMR5 Isolated from a culture of the Diatom Skeletonema marinoi.</title>
        <authorList>
            <person name="Topel M."/>
            <person name="Pinder M.I.M."/>
            <person name="Johansson O.N."/>
            <person name="Kourtchenko O."/>
            <person name="Godhe A."/>
            <person name="Clarke A.K."/>
        </authorList>
    </citation>
    <scope>NUCLEOTIDE SEQUENCE [LARGE SCALE GENOMIC DNA]</scope>
    <source>
        <strain evidence="11 12">SMR5</strain>
    </source>
</reference>
<proteinExistence type="inferred from homology"/>
<keyword evidence="5 7" id="KW-1015">Disulfide bond</keyword>
<feature type="signal peptide" evidence="9">
    <location>
        <begin position="1"/>
        <end position="23"/>
    </location>
</feature>
<dbReference type="InterPro" id="IPR023205">
    <property type="entry name" value="DsbA/DsbL"/>
</dbReference>
<dbReference type="PROSITE" id="PS51352">
    <property type="entry name" value="THIOREDOXIN_2"/>
    <property type="match status" value="1"/>
</dbReference>
<keyword evidence="4 7" id="KW-0574">Periplasm</keyword>
<dbReference type="RefSeq" id="WP_036210859.1">
    <property type="nucleotide sequence ID" value="NZ_CP020931.1"/>
</dbReference>
<dbReference type="InterPro" id="IPR017937">
    <property type="entry name" value="Thioredoxin_CS"/>
</dbReference>
<evidence type="ECO:0000256" key="6">
    <source>
        <dbReference type="ARBA" id="ARBA00023284"/>
    </source>
</evidence>
<comment type="subcellular location">
    <subcellularLocation>
        <location evidence="1 7">Periplasm</location>
    </subcellularLocation>
</comment>
<evidence type="ECO:0000256" key="7">
    <source>
        <dbReference type="PIRNR" id="PIRNR001488"/>
    </source>
</evidence>
<feature type="chain" id="PRO_5010874309" description="Thiol:disulfide interchange protein" evidence="9">
    <location>
        <begin position="24"/>
        <end position="212"/>
    </location>
</feature>
<gene>
    <name evidence="11" type="primary">dsbA</name>
    <name evidence="11" type="ORF">MARSALSMR5_00608</name>
</gene>
<dbReference type="AlphaFoldDB" id="A0A1W6K5J4"/>
<dbReference type="InterPro" id="IPR013766">
    <property type="entry name" value="Thioredoxin_domain"/>
</dbReference>
<keyword evidence="6" id="KW-0676">Redox-active center</keyword>
<comment type="similarity">
    <text evidence="2">Belongs to the thioredoxin family. DsbA subfamily.</text>
</comment>
<organism evidence="11 12">
    <name type="scientific">Marinobacter salarius</name>
    <dbReference type="NCBI Taxonomy" id="1420917"/>
    <lineage>
        <taxon>Bacteria</taxon>
        <taxon>Pseudomonadati</taxon>
        <taxon>Pseudomonadota</taxon>
        <taxon>Gammaproteobacteria</taxon>
        <taxon>Pseudomonadales</taxon>
        <taxon>Marinobacteraceae</taxon>
        <taxon>Marinobacter</taxon>
    </lineage>
</organism>
<sequence length="212" mass="23223">MIRLIRNAALSILAMSFIAQASAANWEEGTHYQVLDTPVRTASESGIEVAEVFWYGCPHCYTFKPLVESWAEDLPEDVNYVKIPAALGRSWEPHAKAFYALEAMGELDKVHDALFDALAGERRPLNSGEALADFVAGHGVDGEEFLKNYNSFGVNAKMQQAQAKIRGARVTGTPTMLVNGKYRVTASMAGSHEAALEVVDYLIEQERAGQAE</sequence>
<dbReference type="Proteomes" id="UP000193100">
    <property type="component" value="Chromosome"/>
</dbReference>
<evidence type="ECO:0000256" key="2">
    <source>
        <dbReference type="ARBA" id="ARBA00005791"/>
    </source>
</evidence>
<evidence type="ECO:0000256" key="4">
    <source>
        <dbReference type="ARBA" id="ARBA00022764"/>
    </source>
</evidence>
<evidence type="ECO:0000256" key="9">
    <source>
        <dbReference type="SAM" id="SignalP"/>
    </source>
</evidence>
<dbReference type="Pfam" id="PF01323">
    <property type="entry name" value="DSBA"/>
    <property type="match status" value="1"/>
</dbReference>